<evidence type="ECO:0000259" key="7">
    <source>
        <dbReference type="Pfam" id="PF01545"/>
    </source>
</evidence>
<sequence>MAESKIAIYGAIGANVAIAITKFVVAGITGSSAMLSEGIHSAVDTFNGVLLLVGLKLSKRPATPEHPFGHGKELYFWSLIVGVLIFGLGGGVSFYEGIQHMRAPEPMRDPTWNYVVLAAAFVFEGASFLIALKQFRAQANGTPFWQALDRSKDPTTYTVLAEDSAALVGLLVAALGIYLGHALDMPVLDGVASVVIGVLLAGVAVLLIAQARGLLIGEGIRPETARAIRAIAMEQPSVEDVGHVLSMYIGADEALVIVDVNFKDDISTGQAADAVAAIESQVRARFPTIKRIFIEATDAPQPGAAAEKIGGAL</sequence>
<feature type="transmembrane region" description="Helical" evidence="6">
    <location>
        <begin position="7"/>
        <end position="28"/>
    </location>
</feature>
<feature type="transmembrane region" description="Helical" evidence="6">
    <location>
        <begin position="74"/>
        <end position="94"/>
    </location>
</feature>
<dbReference type="GO" id="GO:0006829">
    <property type="term" value="P:zinc ion transport"/>
    <property type="evidence" value="ECO:0007669"/>
    <property type="project" value="InterPro"/>
</dbReference>
<feature type="transmembrane region" description="Helical" evidence="6">
    <location>
        <begin position="191"/>
        <end position="209"/>
    </location>
</feature>
<proteinExistence type="predicted"/>
<dbReference type="InterPro" id="IPR002524">
    <property type="entry name" value="Cation_efflux"/>
</dbReference>
<comment type="subcellular location">
    <subcellularLocation>
        <location evidence="1">Membrane</location>
        <topology evidence="1">Multi-pass membrane protein</topology>
    </subcellularLocation>
</comment>
<evidence type="ECO:0000256" key="5">
    <source>
        <dbReference type="ARBA" id="ARBA00023136"/>
    </source>
</evidence>
<dbReference type="GO" id="GO:0016020">
    <property type="term" value="C:membrane"/>
    <property type="evidence" value="ECO:0007669"/>
    <property type="project" value="UniProtKB-SubCell"/>
</dbReference>
<dbReference type="PANTHER" id="PTHR13414:SF9">
    <property type="entry name" value="PROTON-COUPLED ZINC ANTIPORTER SLC30A9, MITOCHONDRIAL"/>
    <property type="match status" value="1"/>
</dbReference>
<protein>
    <submittedName>
        <fullName evidence="8">Cation transporter</fullName>
    </submittedName>
</protein>
<dbReference type="NCBIfam" id="TIGR01297">
    <property type="entry name" value="CDF"/>
    <property type="match status" value="1"/>
</dbReference>
<feature type="transmembrane region" description="Helical" evidence="6">
    <location>
        <begin position="156"/>
        <end position="179"/>
    </location>
</feature>
<gene>
    <name evidence="8" type="ORF">RT97_00740</name>
</gene>
<evidence type="ECO:0000256" key="1">
    <source>
        <dbReference type="ARBA" id="ARBA00004141"/>
    </source>
</evidence>
<evidence type="ECO:0000256" key="3">
    <source>
        <dbReference type="ARBA" id="ARBA00022692"/>
    </source>
</evidence>
<dbReference type="Pfam" id="PF01545">
    <property type="entry name" value="Cation_efflux"/>
    <property type="match status" value="1"/>
</dbReference>
<dbReference type="InterPro" id="IPR027469">
    <property type="entry name" value="Cation_efflux_TMD_sf"/>
</dbReference>
<accession>A0A0D0LG70</accession>
<evidence type="ECO:0000256" key="4">
    <source>
        <dbReference type="ARBA" id="ARBA00022989"/>
    </source>
</evidence>
<dbReference type="Proteomes" id="UP000032067">
    <property type="component" value="Unassembled WGS sequence"/>
</dbReference>
<feature type="domain" description="Cation efflux protein transmembrane" evidence="7">
    <location>
        <begin position="11"/>
        <end position="212"/>
    </location>
</feature>
<dbReference type="Gene3D" id="1.20.1510.10">
    <property type="entry name" value="Cation efflux protein transmembrane domain"/>
    <property type="match status" value="1"/>
</dbReference>
<keyword evidence="2" id="KW-0813">Transport</keyword>
<dbReference type="SUPFAM" id="SSF160240">
    <property type="entry name" value="Cation efflux protein cytoplasmic domain-like"/>
    <property type="match status" value="1"/>
</dbReference>
<comment type="caution">
    <text evidence="8">The sequence shown here is derived from an EMBL/GenBank/DDBJ whole genome shotgun (WGS) entry which is preliminary data.</text>
</comment>
<name>A0A0D0LG70_VARPD</name>
<dbReference type="AlphaFoldDB" id="A0A0D0LG70"/>
<dbReference type="InterPro" id="IPR058533">
    <property type="entry name" value="Cation_efflux_TM"/>
</dbReference>
<dbReference type="SUPFAM" id="SSF161111">
    <property type="entry name" value="Cation efflux protein transmembrane domain-like"/>
    <property type="match status" value="1"/>
</dbReference>
<dbReference type="OrthoDB" id="9806522at2"/>
<evidence type="ECO:0000256" key="2">
    <source>
        <dbReference type="ARBA" id="ARBA00022448"/>
    </source>
</evidence>
<keyword evidence="5 6" id="KW-0472">Membrane</keyword>
<feature type="transmembrane region" description="Helical" evidence="6">
    <location>
        <begin position="114"/>
        <end position="135"/>
    </location>
</feature>
<dbReference type="EMBL" id="JXQQ01000003">
    <property type="protein sequence ID" value="KIQ37187.1"/>
    <property type="molecule type" value="Genomic_DNA"/>
</dbReference>
<reference evidence="8 9" key="1">
    <citation type="submission" date="2014-12" db="EMBL/GenBank/DDBJ databases">
        <title>16Stimator: statistical estimation of ribosomal gene copy numbers from draft genome assemblies.</title>
        <authorList>
            <person name="Perisin M.A."/>
            <person name="Vetter M."/>
            <person name="Gilbert J.A."/>
            <person name="Bergelson J."/>
        </authorList>
    </citation>
    <scope>NUCLEOTIDE SEQUENCE [LARGE SCALE GENOMIC DNA]</scope>
    <source>
        <strain evidence="8 9">MEDvA23</strain>
    </source>
</reference>
<feature type="transmembrane region" description="Helical" evidence="6">
    <location>
        <begin position="34"/>
        <end position="53"/>
    </location>
</feature>
<dbReference type="GO" id="GO:0008324">
    <property type="term" value="F:monoatomic cation transmembrane transporter activity"/>
    <property type="evidence" value="ECO:0007669"/>
    <property type="project" value="InterPro"/>
</dbReference>
<dbReference type="PANTHER" id="PTHR13414">
    <property type="entry name" value="HUEL-CATION TRANSPORTER"/>
    <property type="match status" value="1"/>
</dbReference>
<dbReference type="Gene3D" id="3.30.70.1350">
    <property type="entry name" value="Cation efflux protein, cytoplasmic domain"/>
    <property type="match status" value="1"/>
</dbReference>
<dbReference type="RefSeq" id="WP_042576866.1">
    <property type="nucleotide sequence ID" value="NZ_JXQQ01000003.1"/>
</dbReference>
<keyword evidence="3 6" id="KW-0812">Transmembrane</keyword>
<dbReference type="InterPro" id="IPR040177">
    <property type="entry name" value="SLC30A9"/>
</dbReference>
<dbReference type="InterPro" id="IPR036837">
    <property type="entry name" value="Cation_efflux_CTD_sf"/>
</dbReference>
<organism evidence="8 9">
    <name type="scientific">Variovorax paradoxus</name>
    <dbReference type="NCBI Taxonomy" id="34073"/>
    <lineage>
        <taxon>Bacteria</taxon>
        <taxon>Pseudomonadati</taxon>
        <taxon>Pseudomonadota</taxon>
        <taxon>Betaproteobacteria</taxon>
        <taxon>Burkholderiales</taxon>
        <taxon>Comamonadaceae</taxon>
        <taxon>Variovorax</taxon>
    </lineage>
</organism>
<evidence type="ECO:0000313" key="9">
    <source>
        <dbReference type="Proteomes" id="UP000032067"/>
    </source>
</evidence>
<evidence type="ECO:0000256" key="6">
    <source>
        <dbReference type="SAM" id="Phobius"/>
    </source>
</evidence>
<evidence type="ECO:0000313" key="8">
    <source>
        <dbReference type="EMBL" id="KIQ37187.1"/>
    </source>
</evidence>
<keyword evidence="4 6" id="KW-1133">Transmembrane helix</keyword>